<dbReference type="InterPro" id="IPR026960">
    <property type="entry name" value="RVT-Znf"/>
</dbReference>
<dbReference type="Pfam" id="PF13966">
    <property type="entry name" value="zf-RVT"/>
    <property type="match status" value="1"/>
</dbReference>
<dbReference type="AlphaFoldDB" id="B9RHK6"/>
<evidence type="ECO:0000313" key="3">
    <source>
        <dbReference type="Proteomes" id="UP000008311"/>
    </source>
</evidence>
<reference evidence="3" key="1">
    <citation type="journal article" date="2010" name="Nat. Biotechnol.">
        <title>Draft genome sequence of the oilseed species Ricinus communis.</title>
        <authorList>
            <person name="Chan A.P."/>
            <person name="Crabtree J."/>
            <person name="Zhao Q."/>
            <person name="Lorenzi H."/>
            <person name="Orvis J."/>
            <person name="Puiu D."/>
            <person name="Melake-Berhan A."/>
            <person name="Jones K.M."/>
            <person name="Redman J."/>
            <person name="Chen G."/>
            <person name="Cahoon E.B."/>
            <person name="Gedil M."/>
            <person name="Stanke M."/>
            <person name="Haas B.J."/>
            <person name="Wortman J.R."/>
            <person name="Fraser-Liggett C.M."/>
            <person name="Ravel J."/>
            <person name="Rabinowicz P.D."/>
        </authorList>
    </citation>
    <scope>NUCLEOTIDE SEQUENCE [LARGE SCALE GENOMIC DNA]</scope>
    <source>
        <strain evidence="3">cv. Hale</strain>
    </source>
</reference>
<protein>
    <recommendedName>
        <fullName evidence="1">Reverse transcriptase zinc-binding domain-containing protein</fullName>
    </recommendedName>
</protein>
<feature type="domain" description="Reverse transcriptase zinc-binding" evidence="1">
    <location>
        <begin position="56"/>
        <end position="147"/>
    </location>
</feature>
<accession>B9RHK6</accession>
<name>B9RHK6_RICCO</name>
<dbReference type="InParanoid" id="B9RHK6"/>
<evidence type="ECO:0000259" key="1">
    <source>
        <dbReference type="Pfam" id="PF13966"/>
    </source>
</evidence>
<proteinExistence type="predicted"/>
<dbReference type="Proteomes" id="UP000008311">
    <property type="component" value="Unassembled WGS sequence"/>
</dbReference>
<gene>
    <name evidence="2" type="ORF">RCOM_1528630</name>
</gene>
<dbReference type="EMBL" id="EQ973779">
    <property type="protein sequence ID" value="EEF49216.1"/>
    <property type="molecule type" value="Genomic_DNA"/>
</dbReference>
<keyword evidence="3" id="KW-1185">Reference proteome</keyword>
<evidence type="ECO:0000313" key="2">
    <source>
        <dbReference type="EMBL" id="EEF49216.1"/>
    </source>
</evidence>
<sequence length="260" mass="29657">MDTTVSHLLLPNGAWNVNLITQHFLSHDADSILSIPRPQFSCLDRVCWHFKKRGTYSVKSVYELGALPDVHQASSSSSRLLCWGKYIWSLNLPPKIRIFLWRLYNHILPVFASLIRHHVPVVPHCRWCGWEDECHALFNCYASMKIWKNSPFYTLVFIGVLASAWRHQVPNAASDRWSPPPHGHLKPNVDAFVEQTGLCDLGVVVCDSEGSLLAVFAKKRGCNAIAVSLAKFGLRLDEERVWLEDEFLMWVHYLALADLP</sequence>
<dbReference type="eggNOG" id="KOG1075">
    <property type="taxonomic scope" value="Eukaryota"/>
</dbReference>
<organism evidence="2 3">
    <name type="scientific">Ricinus communis</name>
    <name type="common">Castor bean</name>
    <dbReference type="NCBI Taxonomy" id="3988"/>
    <lineage>
        <taxon>Eukaryota</taxon>
        <taxon>Viridiplantae</taxon>
        <taxon>Streptophyta</taxon>
        <taxon>Embryophyta</taxon>
        <taxon>Tracheophyta</taxon>
        <taxon>Spermatophyta</taxon>
        <taxon>Magnoliopsida</taxon>
        <taxon>eudicotyledons</taxon>
        <taxon>Gunneridae</taxon>
        <taxon>Pentapetalae</taxon>
        <taxon>rosids</taxon>
        <taxon>fabids</taxon>
        <taxon>Malpighiales</taxon>
        <taxon>Euphorbiaceae</taxon>
        <taxon>Acalyphoideae</taxon>
        <taxon>Acalypheae</taxon>
        <taxon>Ricinus</taxon>
    </lineage>
</organism>